<reference evidence="16" key="1">
    <citation type="submission" date="2024-02" db="UniProtKB">
        <authorList>
            <consortium name="WormBaseParasite"/>
        </authorList>
    </citation>
    <scope>IDENTIFICATION</scope>
</reference>
<dbReference type="WBParaSite" id="MBELARI_LOCUS9423">
    <property type="protein sequence ID" value="MBELARI_LOCUS9423"/>
    <property type="gene ID" value="MBELARI_LOCUS9423"/>
</dbReference>
<feature type="signal peptide" evidence="13">
    <location>
        <begin position="1"/>
        <end position="15"/>
    </location>
</feature>
<evidence type="ECO:0000256" key="11">
    <source>
        <dbReference type="PIRSR" id="PIRSR601461-1"/>
    </source>
</evidence>
<dbReference type="SUPFAM" id="SSF50630">
    <property type="entry name" value="Acid proteases"/>
    <property type="match status" value="1"/>
</dbReference>
<comment type="similarity">
    <text evidence="2">Belongs to the peptidase A1 family.</text>
</comment>
<comment type="subcellular location">
    <subcellularLocation>
        <location evidence="1">Secreted</location>
    </subcellularLocation>
</comment>
<evidence type="ECO:0000256" key="5">
    <source>
        <dbReference type="ARBA" id="ARBA00022729"/>
    </source>
</evidence>
<dbReference type="PANTHER" id="PTHR47966">
    <property type="entry name" value="BETA-SITE APP-CLEAVING ENZYME, ISOFORM A-RELATED"/>
    <property type="match status" value="1"/>
</dbReference>
<dbReference type="Pfam" id="PF00026">
    <property type="entry name" value="Asp"/>
    <property type="match status" value="1"/>
</dbReference>
<sequence>MKLILGSLLIAVAFAATYRHKIHHQPSLKQRLMLEGKLPEYLVKKDALLAKRGNLDSQPIMDFDDMAYYNFIDLGTPRQTFMVFIDSGSSTLWVPDVQCGGGGQQTCGIFCKQTTRENCLSFCRPECCPASAKYQNLAENPCLSKNRFNGTLSSTYKPLNSPFDIVYQTGEVKGNLYQDTFCLTNTTFCVTNQGFGSATSIGADFITQPGDGMLGMGWPSLAVNNIVPPFFNAKNQGLLTQPIYTVYLSNVGAQIGQGGQLTVGDYDQSNCNSVVNWVPLTSQTYWQFKLDGVAAGSYSANPAGGWQAISDTASTFMGAPQAVVDGIAKVIGATYNDAFKAYFIDCDARTPDITLSISNQRFAITAKNYILAAGPGLCQFAFFPMQGGGFAPSWMLGPPFIREWCQIHDMQSARIGMAKAVQN</sequence>
<evidence type="ECO:0000256" key="12">
    <source>
        <dbReference type="PIRSR" id="PIRSR601461-2"/>
    </source>
</evidence>
<evidence type="ECO:0000256" key="9">
    <source>
        <dbReference type="ARBA" id="ARBA00023157"/>
    </source>
</evidence>
<keyword evidence="5 13" id="KW-0732">Signal</keyword>
<dbReference type="InterPro" id="IPR033121">
    <property type="entry name" value="PEPTIDASE_A1"/>
</dbReference>
<dbReference type="AlphaFoldDB" id="A0AAF3FR07"/>
<feature type="active site" evidence="11">
    <location>
        <position position="311"/>
    </location>
</feature>
<dbReference type="PRINTS" id="PR00792">
    <property type="entry name" value="PEPSIN"/>
</dbReference>
<evidence type="ECO:0000256" key="7">
    <source>
        <dbReference type="ARBA" id="ARBA00022801"/>
    </source>
</evidence>
<evidence type="ECO:0000256" key="6">
    <source>
        <dbReference type="ARBA" id="ARBA00022750"/>
    </source>
</evidence>
<evidence type="ECO:0000256" key="3">
    <source>
        <dbReference type="ARBA" id="ARBA00022525"/>
    </source>
</evidence>
<evidence type="ECO:0000256" key="4">
    <source>
        <dbReference type="ARBA" id="ARBA00022670"/>
    </source>
</evidence>
<keyword evidence="10" id="KW-0325">Glycoprotein</keyword>
<evidence type="ECO:0000313" key="15">
    <source>
        <dbReference type="Proteomes" id="UP000887575"/>
    </source>
</evidence>
<dbReference type="GO" id="GO:0005764">
    <property type="term" value="C:lysosome"/>
    <property type="evidence" value="ECO:0007669"/>
    <property type="project" value="TreeGrafter"/>
</dbReference>
<proteinExistence type="inferred from homology"/>
<protein>
    <recommendedName>
        <fullName evidence="14">Peptidase A1 domain-containing protein</fullName>
    </recommendedName>
</protein>
<organism evidence="15 16">
    <name type="scientific">Mesorhabditis belari</name>
    <dbReference type="NCBI Taxonomy" id="2138241"/>
    <lineage>
        <taxon>Eukaryota</taxon>
        <taxon>Metazoa</taxon>
        <taxon>Ecdysozoa</taxon>
        <taxon>Nematoda</taxon>
        <taxon>Chromadorea</taxon>
        <taxon>Rhabditida</taxon>
        <taxon>Rhabditina</taxon>
        <taxon>Rhabditomorpha</taxon>
        <taxon>Rhabditoidea</taxon>
        <taxon>Rhabditidae</taxon>
        <taxon>Mesorhabditinae</taxon>
        <taxon>Mesorhabditis</taxon>
    </lineage>
</organism>
<keyword evidence="8" id="KW-0865">Zymogen</keyword>
<evidence type="ECO:0000256" key="8">
    <source>
        <dbReference type="ARBA" id="ARBA00023145"/>
    </source>
</evidence>
<dbReference type="GO" id="GO:0004190">
    <property type="term" value="F:aspartic-type endopeptidase activity"/>
    <property type="evidence" value="ECO:0007669"/>
    <property type="project" value="UniProtKB-KW"/>
</dbReference>
<evidence type="ECO:0000256" key="2">
    <source>
        <dbReference type="ARBA" id="ARBA00007447"/>
    </source>
</evidence>
<keyword evidence="7" id="KW-0378">Hydrolase</keyword>
<dbReference type="PANTHER" id="PTHR47966:SF5">
    <property type="entry name" value="ASPARTIC PROTEASE 10"/>
    <property type="match status" value="1"/>
</dbReference>
<evidence type="ECO:0000313" key="16">
    <source>
        <dbReference type="WBParaSite" id="MBELARI_LOCUS9423"/>
    </source>
</evidence>
<dbReference type="GO" id="GO:0005576">
    <property type="term" value="C:extracellular region"/>
    <property type="evidence" value="ECO:0007669"/>
    <property type="project" value="UniProtKB-SubCell"/>
</dbReference>
<evidence type="ECO:0000256" key="13">
    <source>
        <dbReference type="SAM" id="SignalP"/>
    </source>
</evidence>
<keyword evidence="4" id="KW-0645">Protease</keyword>
<dbReference type="Proteomes" id="UP000887575">
    <property type="component" value="Unassembled WGS sequence"/>
</dbReference>
<dbReference type="Gene3D" id="2.40.70.10">
    <property type="entry name" value="Acid Proteases"/>
    <property type="match status" value="2"/>
</dbReference>
<feature type="chain" id="PRO_5042295951" description="Peptidase A1 domain-containing protein" evidence="13">
    <location>
        <begin position="16"/>
        <end position="423"/>
    </location>
</feature>
<keyword evidence="3" id="KW-0964">Secreted</keyword>
<name>A0AAF3FR07_9BILA</name>
<evidence type="ECO:0000259" key="14">
    <source>
        <dbReference type="PROSITE" id="PS51767"/>
    </source>
</evidence>
<dbReference type="PROSITE" id="PS51767">
    <property type="entry name" value="PEPTIDASE_A1"/>
    <property type="match status" value="1"/>
</dbReference>
<keyword evidence="15" id="KW-1185">Reference proteome</keyword>
<dbReference type="FunFam" id="2.40.70.10:FF:000058">
    <property type="entry name" value="ASpartyl Protease"/>
    <property type="match status" value="1"/>
</dbReference>
<feature type="domain" description="Peptidase A1" evidence="14">
    <location>
        <begin position="68"/>
        <end position="418"/>
    </location>
</feature>
<feature type="active site" evidence="11">
    <location>
        <position position="86"/>
    </location>
</feature>
<feature type="disulfide bond" evidence="12">
    <location>
        <begin position="99"/>
        <end position="142"/>
    </location>
</feature>
<keyword evidence="9 12" id="KW-1015">Disulfide bond</keyword>
<dbReference type="InterPro" id="IPR001461">
    <property type="entry name" value="Aspartic_peptidase_A1"/>
</dbReference>
<evidence type="ECO:0000256" key="10">
    <source>
        <dbReference type="ARBA" id="ARBA00023180"/>
    </source>
</evidence>
<accession>A0AAF3FR07</accession>
<keyword evidence="6" id="KW-0064">Aspartyl protease</keyword>
<dbReference type="GO" id="GO:0006508">
    <property type="term" value="P:proteolysis"/>
    <property type="evidence" value="ECO:0007669"/>
    <property type="project" value="UniProtKB-KW"/>
</dbReference>
<dbReference type="InterPro" id="IPR021109">
    <property type="entry name" value="Peptidase_aspartic_dom_sf"/>
</dbReference>
<evidence type="ECO:0000256" key="1">
    <source>
        <dbReference type="ARBA" id="ARBA00004613"/>
    </source>
</evidence>